<proteinExistence type="predicted"/>
<accession>A0ABR0PBT8</accession>
<dbReference type="Proteomes" id="UP001358586">
    <property type="component" value="Chromosome 7"/>
</dbReference>
<dbReference type="InterPro" id="IPR040256">
    <property type="entry name" value="At4g02000-like"/>
</dbReference>
<comment type="caution">
    <text evidence="1">The sequence shown here is derived from an EMBL/GenBank/DDBJ whole genome shotgun (WGS) entry which is preliminary data.</text>
</comment>
<evidence type="ECO:0008006" key="3">
    <source>
        <dbReference type="Google" id="ProtNLM"/>
    </source>
</evidence>
<dbReference type="PANTHER" id="PTHR31286:SF99">
    <property type="entry name" value="DUF4283 DOMAIN-CONTAINING PROTEIN"/>
    <property type="match status" value="1"/>
</dbReference>
<sequence length="143" mass="15963">MVDTPPTVDFVVAANPWRSNSECVHGGGFAFMDGDVVIEVVDGILSITFSNRVVWIRLLGLPKGYYSDCLIRAIGQTIGPVVKLDVHTVSARRGRFVWLVVCVDFRKPLVLKVKINGRMLHVEYESPQNVFFKCGRYGHGLNI</sequence>
<gene>
    <name evidence="1" type="ORF">PVK06_023647</name>
</gene>
<evidence type="ECO:0000313" key="2">
    <source>
        <dbReference type="Proteomes" id="UP001358586"/>
    </source>
</evidence>
<protein>
    <recommendedName>
        <fullName evidence="3">DUF4283 domain-containing protein</fullName>
    </recommendedName>
</protein>
<dbReference type="PANTHER" id="PTHR31286">
    <property type="entry name" value="GLYCINE-RICH CELL WALL STRUCTURAL PROTEIN 1.8-LIKE"/>
    <property type="match status" value="1"/>
</dbReference>
<organism evidence="1 2">
    <name type="scientific">Gossypium arboreum</name>
    <name type="common">Tree cotton</name>
    <name type="synonym">Gossypium nanking</name>
    <dbReference type="NCBI Taxonomy" id="29729"/>
    <lineage>
        <taxon>Eukaryota</taxon>
        <taxon>Viridiplantae</taxon>
        <taxon>Streptophyta</taxon>
        <taxon>Embryophyta</taxon>
        <taxon>Tracheophyta</taxon>
        <taxon>Spermatophyta</taxon>
        <taxon>Magnoliopsida</taxon>
        <taxon>eudicotyledons</taxon>
        <taxon>Gunneridae</taxon>
        <taxon>Pentapetalae</taxon>
        <taxon>rosids</taxon>
        <taxon>malvids</taxon>
        <taxon>Malvales</taxon>
        <taxon>Malvaceae</taxon>
        <taxon>Malvoideae</taxon>
        <taxon>Gossypium</taxon>
    </lineage>
</organism>
<evidence type="ECO:0000313" key="1">
    <source>
        <dbReference type="EMBL" id="KAK5818703.1"/>
    </source>
</evidence>
<reference evidence="1 2" key="1">
    <citation type="submission" date="2023-03" db="EMBL/GenBank/DDBJ databases">
        <title>WGS of Gossypium arboreum.</title>
        <authorList>
            <person name="Yu D."/>
        </authorList>
    </citation>
    <scope>NUCLEOTIDE SEQUENCE [LARGE SCALE GENOMIC DNA]</scope>
    <source>
        <tissue evidence="1">Leaf</tissue>
    </source>
</reference>
<dbReference type="EMBL" id="JARKNE010000007">
    <property type="protein sequence ID" value="KAK5818703.1"/>
    <property type="molecule type" value="Genomic_DNA"/>
</dbReference>
<name>A0ABR0PBT8_GOSAR</name>
<keyword evidence="2" id="KW-1185">Reference proteome</keyword>